<comment type="caution">
    <text evidence="2">The sequence shown here is derived from an EMBL/GenBank/DDBJ whole genome shotgun (WGS) entry which is preliminary data.</text>
</comment>
<dbReference type="EMBL" id="BMIF01000005">
    <property type="protein sequence ID" value="GGA66518.1"/>
    <property type="molecule type" value="Genomic_DNA"/>
</dbReference>
<keyword evidence="3" id="KW-1185">Reference proteome</keyword>
<dbReference type="Gene3D" id="3.30.1540.10">
    <property type="entry name" value="formyl-coa transferase, domain 3"/>
    <property type="match status" value="1"/>
</dbReference>
<dbReference type="SUPFAM" id="SSF89796">
    <property type="entry name" value="CoA-transferase family III (CaiB/BaiF)"/>
    <property type="match status" value="1"/>
</dbReference>
<gene>
    <name evidence="2" type="ORF">GCM10011385_20530</name>
</gene>
<protein>
    <submittedName>
        <fullName evidence="2">CoA transferase</fullName>
    </submittedName>
</protein>
<evidence type="ECO:0000313" key="3">
    <source>
        <dbReference type="Proteomes" id="UP000636264"/>
    </source>
</evidence>
<dbReference type="PANTHER" id="PTHR48207">
    <property type="entry name" value="SUCCINATE--HYDROXYMETHYLGLUTARATE COA-TRANSFERASE"/>
    <property type="match status" value="1"/>
</dbReference>
<dbReference type="InterPro" id="IPR050483">
    <property type="entry name" value="CoA-transferase_III_domain"/>
</dbReference>
<dbReference type="InterPro" id="IPR044855">
    <property type="entry name" value="CoA-Trfase_III_dom3_sf"/>
</dbReference>
<dbReference type="InterPro" id="IPR023606">
    <property type="entry name" value="CoA-Trfase_III_dom_1_sf"/>
</dbReference>
<dbReference type="InterPro" id="IPR003673">
    <property type="entry name" value="CoA-Trfase_fam_III"/>
</dbReference>
<reference evidence="2" key="1">
    <citation type="journal article" date="2014" name="Int. J. Syst. Evol. Microbiol.">
        <title>Complete genome sequence of Corynebacterium casei LMG S-19264T (=DSM 44701T), isolated from a smear-ripened cheese.</title>
        <authorList>
            <consortium name="US DOE Joint Genome Institute (JGI-PGF)"/>
            <person name="Walter F."/>
            <person name="Albersmeier A."/>
            <person name="Kalinowski J."/>
            <person name="Ruckert C."/>
        </authorList>
    </citation>
    <scope>NUCLEOTIDE SEQUENCE</scope>
    <source>
        <strain evidence="2">CGMCC 1.15320</strain>
    </source>
</reference>
<dbReference type="Gene3D" id="3.40.50.10540">
    <property type="entry name" value="Crotonobetainyl-coa:carnitine coa-transferase, domain 1"/>
    <property type="match status" value="1"/>
</dbReference>
<organism evidence="2 3">
    <name type="scientific">Nitratireductor aestuarii</name>
    <dbReference type="NCBI Taxonomy" id="1735103"/>
    <lineage>
        <taxon>Bacteria</taxon>
        <taxon>Pseudomonadati</taxon>
        <taxon>Pseudomonadota</taxon>
        <taxon>Alphaproteobacteria</taxon>
        <taxon>Hyphomicrobiales</taxon>
        <taxon>Phyllobacteriaceae</taxon>
        <taxon>Nitratireductor</taxon>
    </lineage>
</organism>
<reference evidence="2" key="2">
    <citation type="submission" date="2020-09" db="EMBL/GenBank/DDBJ databases">
        <authorList>
            <person name="Sun Q."/>
            <person name="Zhou Y."/>
        </authorList>
    </citation>
    <scope>NUCLEOTIDE SEQUENCE</scope>
    <source>
        <strain evidence="2">CGMCC 1.15320</strain>
    </source>
</reference>
<sequence length="403" mass="44405">MPVSPSITPGALQGVRVIDMSDESCVYGAKVLADLGADVVRIESLRGDKMRSMPPFDPKSGESMFYCFMNANKRVVTVDLEQESGRKLFAALVRSADIVFESAEPGYLAGLGLAPETFRQEKPGLIWTSVTPFGSSGPYANWKANDLISQAMGGLMTLTGLPERAPLKLHGEQTCYIAGLHAVSGTLVAYWHKVRTGDGQFVDVSVHECIAHTLESAIQAYTAEGDVRSRQPRASEAGVGMYPCKDGEVFIFATSGMIASSWRNLVAWLRAEGISGADELAEEKWTENRFRRSAEARARSFEIISQFTQRFNKQQLYAQLQQRGILSAPKCEIGDLFDNTQLKYLNWFTEQRFDEERTISWPGPAFRMSETPRRDPLPVVEVSDPSGLVETNTAAAEQGKVLA</sequence>
<dbReference type="GO" id="GO:0008410">
    <property type="term" value="F:CoA-transferase activity"/>
    <property type="evidence" value="ECO:0007669"/>
    <property type="project" value="TreeGrafter"/>
</dbReference>
<proteinExistence type="predicted"/>
<dbReference type="Pfam" id="PF02515">
    <property type="entry name" value="CoA_transf_3"/>
    <property type="match status" value="1"/>
</dbReference>
<evidence type="ECO:0000313" key="2">
    <source>
        <dbReference type="EMBL" id="GGA66518.1"/>
    </source>
</evidence>
<keyword evidence="1 2" id="KW-0808">Transferase</keyword>
<dbReference type="Proteomes" id="UP000636264">
    <property type="component" value="Unassembled WGS sequence"/>
</dbReference>
<name>A0A916W557_9HYPH</name>
<dbReference type="RefSeq" id="WP_188720962.1">
    <property type="nucleotide sequence ID" value="NZ_BMIF01000005.1"/>
</dbReference>
<dbReference type="PANTHER" id="PTHR48207:SF3">
    <property type="entry name" value="SUCCINATE--HYDROXYMETHYLGLUTARATE COA-TRANSFERASE"/>
    <property type="match status" value="1"/>
</dbReference>
<evidence type="ECO:0000256" key="1">
    <source>
        <dbReference type="ARBA" id="ARBA00022679"/>
    </source>
</evidence>
<accession>A0A916W557</accession>
<dbReference type="AlphaFoldDB" id="A0A916W557"/>